<dbReference type="Proteomes" id="UP001212841">
    <property type="component" value="Unassembled WGS sequence"/>
</dbReference>
<evidence type="ECO:0000313" key="3">
    <source>
        <dbReference type="Proteomes" id="UP001212841"/>
    </source>
</evidence>
<keyword evidence="3" id="KW-1185">Reference proteome</keyword>
<dbReference type="EMBL" id="JADGJD010001788">
    <property type="protein sequence ID" value="KAJ3037876.1"/>
    <property type="molecule type" value="Genomic_DNA"/>
</dbReference>
<gene>
    <name evidence="2" type="ORF">HK097_003348</name>
</gene>
<reference evidence="2" key="1">
    <citation type="submission" date="2020-05" db="EMBL/GenBank/DDBJ databases">
        <title>Phylogenomic resolution of chytrid fungi.</title>
        <authorList>
            <person name="Stajich J.E."/>
            <person name="Amses K."/>
            <person name="Simmons R."/>
            <person name="Seto K."/>
            <person name="Myers J."/>
            <person name="Bonds A."/>
            <person name="Quandt C.A."/>
            <person name="Barry K."/>
            <person name="Liu P."/>
            <person name="Grigoriev I."/>
            <person name="Longcore J.E."/>
            <person name="James T.Y."/>
        </authorList>
    </citation>
    <scope>NUCLEOTIDE SEQUENCE</scope>
    <source>
        <strain evidence="2">JEL0318</strain>
    </source>
</reference>
<feature type="compositionally biased region" description="Polar residues" evidence="1">
    <location>
        <begin position="102"/>
        <end position="116"/>
    </location>
</feature>
<organism evidence="2 3">
    <name type="scientific">Rhizophlyctis rosea</name>
    <dbReference type="NCBI Taxonomy" id="64517"/>
    <lineage>
        <taxon>Eukaryota</taxon>
        <taxon>Fungi</taxon>
        <taxon>Fungi incertae sedis</taxon>
        <taxon>Chytridiomycota</taxon>
        <taxon>Chytridiomycota incertae sedis</taxon>
        <taxon>Chytridiomycetes</taxon>
        <taxon>Rhizophlyctidales</taxon>
        <taxon>Rhizophlyctidaceae</taxon>
        <taxon>Rhizophlyctis</taxon>
    </lineage>
</organism>
<evidence type="ECO:0000256" key="1">
    <source>
        <dbReference type="SAM" id="MobiDB-lite"/>
    </source>
</evidence>
<comment type="caution">
    <text evidence="2">The sequence shown here is derived from an EMBL/GenBank/DDBJ whole genome shotgun (WGS) entry which is preliminary data.</text>
</comment>
<evidence type="ECO:0000313" key="2">
    <source>
        <dbReference type="EMBL" id="KAJ3037876.1"/>
    </source>
</evidence>
<name>A0AAD5S4H4_9FUNG</name>
<dbReference type="AlphaFoldDB" id="A0AAD5S4H4"/>
<feature type="region of interest" description="Disordered" evidence="1">
    <location>
        <begin position="59"/>
        <end position="128"/>
    </location>
</feature>
<accession>A0AAD5S4H4</accession>
<proteinExistence type="predicted"/>
<feature type="compositionally biased region" description="Acidic residues" evidence="1">
    <location>
        <begin position="75"/>
        <end position="99"/>
    </location>
</feature>
<protein>
    <submittedName>
        <fullName evidence="2">Uncharacterized protein</fullName>
    </submittedName>
</protein>
<sequence>MNPDRIAKALHAVEELQEFQRLLVKKRREAGLPENPGPEVYRQAAEICIQFEVIAKAVGDAKRRRLNDSKHDSESESDSDDDGTDSSDSESESESESDTESQASTANDSAYDSTRCNSSDSENSDEDD</sequence>